<evidence type="ECO:0000313" key="3">
    <source>
        <dbReference type="Proteomes" id="UP000024942"/>
    </source>
</evidence>
<accession>A0A059FY07</accession>
<gene>
    <name evidence="2" type="ORF">HOC_20938</name>
</gene>
<keyword evidence="3" id="KW-1185">Reference proteome</keyword>
<feature type="region of interest" description="Disordered" evidence="1">
    <location>
        <begin position="1"/>
        <end position="22"/>
    </location>
</feature>
<protein>
    <submittedName>
        <fullName evidence="2">Uncharacterized protein</fullName>
    </submittedName>
</protein>
<sequence>MAEDPRLILPAPRSRRRPSLGVKSSCPLTDRLFRRMTENRACIQKHDDIQSVSIACKGIRKNDVQTMTWMGVYAHPYI</sequence>
<dbReference type="Proteomes" id="UP000024942">
    <property type="component" value="Unassembled WGS sequence"/>
</dbReference>
<proteinExistence type="predicted"/>
<dbReference type="EMBL" id="ARYL01000167">
    <property type="protein sequence ID" value="KCZ95367.1"/>
    <property type="molecule type" value="Genomic_DNA"/>
</dbReference>
<comment type="caution">
    <text evidence="2">The sequence shown here is derived from an EMBL/GenBank/DDBJ whole genome shotgun (WGS) entry which is preliminary data.</text>
</comment>
<feature type="non-terminal residue" evidence="2">
    <location>
        <position position="78"/>
    </location>
</feature>
<organism evidence="2 3">
    <name type="scientific">Hyphomonas oceanitis SCH89</name>
    <dbReference type="NCBI Taxonomy" id="1280953"/>
    <lineage>
        <taxon>Bacteria</taxon>
        <taxon>Pseudomonadati</taxon>
        <taxon>Pseudomonadota</taxon>
        <taxon>Alphaproteobacteria</taxon>
        <taxon>Hyphomonadales</taxon>
        <taxon>Hyphomonadaceae</taxon>
        <taxon>Hyphomonas</taxon>
    </lineage>
</organism>
<name>A0A059FY07_9PROT</name>
<reference evidence="2 3" key="1">
    <citation type="journal article" date="2014" name="Antonie Van Leeuwenhoek">
        <title>Hyphomonas beringensis sp. nov. and Hyphomonas chukchiensis sp. nov., isolated from surface seawater of the Bering Sea and Chukchi Sea.</title>
        <authorList>
            <person name="Li C."/>
            <person name="Lai Q."/>
            <person name="Li G."/>
            <person name="Dong C."/>
            <person name="Wang J."/>
            <person name="Liao Y."/>
            <person name="Shao Z."/>
        </authorList>
    </citation>
    <scope>NUCLEOTIDE SEQUENCE [LARGE SCALE GENOMIC DNA]</scope>
    <source>
        <strain evidence="2 3">SCH89</strain>
    </source>
</reference>
<evidence type="ECO:0000256" key="1">
    <source>
        <dbReference type="SAM" id="MobiDB-lite"/>
    </source>
</evidence>
<evidence type="ECO:0000313" key="2">
    <source>
        <dbReference type="EMBL" id="KCZ95367.1"/>
    </source>
</evidence>
<dbReference type="AlphaFoldDB" id="A0A059FY07"/>